<protein>
    <recommendedName>
        <fullName evidence="4">ESAT-6 protein secretion system EspG family protein</fullName>
    </recommendedName>
</protein>
<dbReference type="RefSeq" id="WP_382760570.1">
    <property type="nucleotide sequence ID" value="NZ_JBHXKZ010000001.1"/>
</dbReference>
<reference evidence="2 3" key="1">
    <citation type="submission" date="2024-09" db="EMBL/GenBank/DDBJ databases">
        <title>The Natural Products Discovery Center: Release of the First 8490 Sequenced Strains for Exploring Actinobacteria Biosynthetic Diversity.</title>
        <authorList>
            <person name="Kalkreuter E."/>
            <person name="Kautsar S.A."/>
            <person name="Yang D."/>
            <person name="Bader C.D."/>
            <person name="Teijaro C.N."/>
            <person name="Fluegel L."/>
            <person name="Davis C.M."/>
            <person name="Simpson J.R."/>
            <person name="Lauterbach L."/>
            <person name="Steele A.D."/>
            <person name="Gui C."/>
            <person name="Meng S."/>
            <person name="Li G."/>
            <person name="Viehrig K."/>
            <person name="Ye F."/>
            <person name="Su P."/>
            <person name="Kiefer A.F."/>
            <person name="Nichols A."/>
            <person name="Cepeda A.J."/>
            <person name="Yan W."/>
            <person name="Fan B."/>
            <person name="Jiang Y."/>
            <person name="Adhikari A."/>
            <person name="Zheng C.-J."/>
            <person name="Schuster L."/>
            <person name="Cowan T.M."/>
            <person name="Smanski M.J."/>
            <person name="Chevrette M.G."/>
            <person name="De Carvalho L.P.S."/>
            <person name="Shen B."/>
        </authorList>
    </citation>
    <scope>NUCLEOTIDE SEQUENCE [LARGE SCALE GENOMIC DNA]</scope>
    <source>
        <strain evidence="2 3">NPDC058428</strain>
    </source>
</reference>
<dbReference type="Proteomes" id="UP001598352">
    <property type="component" value="Unassembled WGS sequence"/>
</dbReference>
<name>A0ABW6ESR5_9ACTN</name>
<evidence type="ECO:0000256" key="1">
    <source>
        <dbReference type="SAM" id="MobiDB-lite"/>
    </source>
</evidence>
<evidence type="ECO:0008006" key="4">
    <source>
        <dbReference type="Google" id="ProtNLM"/>
    </source>
</evidence>
<gene>
    <name evidence="2" type="ORF">ACFWOQ_01495</name>
</gene>
<organism evidence="2 3">
    <name type="scientific">Streptomyces rubiginosohelvolus</name>
    <dbReference type="NCBI Taxonomy" id="67362"/>
    <lineage>
        <taxon>Bacteria</taxon>
        <taxon>Bacillati</taxon>
        <taxon>Actinomycetota</taxon>
        <taxon>Actinomycetes</taxon>
        <taxon>Kitasatosporales</taxon>
        <taxon>Streptomycetaceae</taxon>
        <taxon>Streptomyces</taxon>
    </lineage>
</organism>
<keyword evidence="3" id="KW-1185">Reference proteome</keyword>
<feature type="region of interest" description="Disordered" evidence="1">
    <location>
        <begin position="220"/>
        <end position="253"/>
    </location>
</feature>
<dbReference type="EMBL" id="JBHXKZ010000001">
    <property type="protein sequence ID" value="MFD4821233.1"/>
    <property type="molecule type" value="Genomic_DNA"/>
</dbReference>
<proteinExistence type="predicted"/>
<comment type="caution">
    <text evidence="2">The sequence shown here is derived from an EMBL/GenBank/DDBJ whole genome shotgun (WGS) entry which is preliminary data.</text>
</comment>
<feature type="compositionally biased region" description="Low complexity" evidence="1">
    <location>
        <begin position="229"/>
        <end position="243"/>
    </location>
</feature>
<accession>A0ABW6ESR5</accession>
<sequence>MYDHHDTSDRLASYADVLAGELPGTWTSSHIPVDAKDDLAELTDRIWDLDLVAASLADHPLQEAALLSRPDGAQLVLVDRHDERDGFLIATVAPRALPNKAYRAVPEPNGIALVDDPFLSAEHVADDLLPRYDTALAQVRNNALGGLQHSQADRVVLNWQPDGSVATAPVDHRAGEILLAHGFVQDPQDGIYRLNGDDTQAQARALREIGPRLEAIGIGTGLQHPVGRTAPTTTPASTPSVPAGNRTPLVRGR</sequence>
<evidence type="ECO:0000313" key="2">
    <source>
        <dbReference type="EMBL" id="MFD4821233.1"/>
    </source>
</evidence>
<evidence type="ECO:0000313" key="3">
    <source>
        <dbReference type="Proteomes" id="UP001598352"/>
    </source>
</evidence>